<feature type="region of interest" description="Disordered" evidence="1">
    <location>
        <begin position="1944"/>
        <end position="2038"/>
    </location>
</feature>
<feature type="compositionally biased region" description="Low complexity" evidence="1">
    <location>
        <begin position="1993"/>
        <end position="2030"/>
    </location>
</feature>
<feature type="compositionally biased region" description="Low complexity" evidence="1">
    <location>
        <begin position="2165"/>
        <end position="2178"/>
    </location>
</feature>
<dbReference type="NCBIfam" id="TIGR01965">
    <property type="entry name" value="VCBS_repeat"/>
    <property type="match status" value="14"/>
</dbReference>
<evidence type="ECO:0000313" key="4">
    <source>
        <dbReference type="Proteomes" id="UP001364224"/>
    </source>
</evidence>
<feature type="compositionally biased region" description="Low complexity" evidence="1">
    <location>
        <begin position="1968"/>
        <end position="1984"/>
    </location>
</feature>
<reference evidence="3 4" key="1">
    <citation type="submission" date="2024-02" db="EMBL/GenBank/DDBJ databases">
        <title>Adaptive strategies in a cosmopolitan and abundant soil bacterium.</title>
        <authorList>
            <person name="Carini P."/>
        </authorList>
    </citation>
    <scope>NUCLEOTIDE SEQUENCE [LARGE SCALE GENOMIC DNA]</scope>
    <source>
        <strain evidence="3 4">AZCC 1608</strain>
    </source>
</reference>
<feature type="domain" description="Cadherin" evidence="2">
    <location>
        <begin position="422"/>
        <end position="515"/>
    </location>
</feature>
<dbReference type="NCBIfam" id="NF012211">
    <property type="entry name" value="tand_rpt_95"/>
    <property type="match status" value="2"/>
</dbReference>
<dbReference type="Pfam" id="PF17803">
    <property type="entry name" value="Cadherin_4"/>
    <property type="match status" value="14"/>
</dbReference>
<feature type="compositionally biased region" description="Low complexity" evidence="1">
    <location>
        <begin position="65"/>
        <end position="77"/>
    </location>
</feature>
<feature type="region of interest" description="Disordered" evidence="1">
    <location>
        <begin position="2165"/>
        <end position="2187"/>
    </location>
</feature>
<feature type="domain" description="Cadherin" evidence="2">
    <location>
        <begin position="1149"/>
        <end position="1254"/>
    </location>
</feature>
<proteinExistence type="predicted"/>
<keyword evidence="4" id="KW-1185">Reference proteome</keyword>
<dbReference type="InterPro" id="IPR040853">
    <property type="entry name" value="RapA2_cadherin-like"/>
</dbReference>
<feature type="compositionally biased region" description="Basic and acidic residues" evidence="1">
    <location>
        <begin position="2465"/>
        <end position="2485"/>
    </location>
</feature>
<evidence type="ECO:0000259" key="2">
    <source>
        <dbReference type="PROSITE" id="PS50268"/>
    </source>
</evidence>
<feature type="domain" description="Cadherin" evidence="2">
    <location>
        <begin position="527"/>
        <end position="620"/>
    </location>
</feature>
<feature type="region of interest" description="Disordered" evidence="1">
    <location>
        <begin position="1837"/>
        <end position="1929"/>
    </location>
</feature>
<feature type="domain" description="Cadherin" evidence="2">
    <location>
        <begin position="1266"/>
        <end position="1359"/>
    </location>
</feature>
<comment type="caution">
    <text evidence="3">The sequence shown here is derived from an EMBL/GenBank/DDBJ whole genome shotgun (WGS) entry which is preliminary data.</text>
</comment>
<feature type="compositionally biased region" description="Basic and acidic residues" evidence="1">
    <location>
        <begin position="21"/>
        <end position="34"/>
    </location>
</feature>
<organism evidence="3 4">
    <name type="scientific">Bradyrhizobium algeriense</name>
    <dbReference type="NCBI Taxonomy" id="634784"/>
    <lineage>
        <taxon>Bacteria</taxon>
        <taxon>Pseudomonadati</taxon>
        <taxon>Pseudomonadota</taxon>
        <taxon>Alphaproteobacteria</taxon>
        <taxon>Hyphomicrobiales</taxon>
        <taxon>Nitrobacteraceae</taxon>
        <taxon>Bradyrhizobium</taxon>
    </lineage>
</organism>
<accession>A0ABU8BIS6</accession>
<dbReference type="Proteomes" id="UP001364224">
    <property type="component" value="Unassembled WGS sequence"/>
</dbReference>
<dbReference type="RefSeq" id="WP_334484809.1">
    <property type="nucleotide sequence ID" value="NZ_JAZHRV010000001.1"/>
</dbReference>
<feature type="compositionally biased region" description="Basic and acidic residues" evidence="1">
    <location>
        <begin position="1"/>
        <end position="12"/>
    </location>
</feature>
<evidence type="ECO:0000256" key="1">
    <source>
        <dbReference type="SAM" id="MobiDB-lite"/>
    </source>
</evidence>
<feature type="compositionally biased region" description="Low complexity" evidence="1">
    <location>
        <begin position="1919"/>
        <end position="1929"/>
    </location>
</feature>
<dbReference type="InterPro" id="IPR002126">
    <property type="entry name" value="Cadherin-like_dom"/>
</dbReference>
<name>A0ABU8BIS6_9BRAD</name>
<dbReference type="InterPro" id="IPR013783">
    <property type="entry name" value="Ig-like_fold"/>
</dbReference>
<feature type="compositionally biased region" description="Low complexity" evidence="1">
    <location>
        <begin position="1894"/>
        <end position="1912"/>
    </location>
</feature>
<dbReference type="InterPro" id="IPR010221">
    <property type="entry name" value="VCBS_dom"/>
</dbReference>
<feature type="compositionally biased region" description="Polar residues" evidence="1">
    <location>
        <begin position="2248"/>
        <end position="2260"/>
    </location>
</feature>
<feature type="domain" description="Cadherin" evidence="2">
    <location>
        <begin position="842"/>
        <end position="937"/>
    </location>
</feature>
<evidence type="ECO:0000313" key="3">
    <source>
        <dbReference type="EMBL" id="MEH2558022.1"/>
    </source>
</evidence>
<feature type="compositionally biased region" description="Low complexity" evidence="1">
    <location>
        <begin position="2233"/>
        <end position="2247"/>
    </location>
</feature>
<feature type="compositionally biased region" description="Low complexity" evidence="1">
    <location>
        <begin position="1865"/>
        <end position="1879"/>
    </location>
</feature>
<dbReference type="EMBL" id="JAZHRV010000001">
    <property type="protein sequence ID" value="MEH2558022.1"/>
    <property type="molecule type" value="Genomic_DNA"/>
</dbReference>
<dbReference type="SMART" id="SM00112">
    <property type="entry name" value="CA"/>
    <property type="match status" value="11"/>
</dbReference>
<feature type="region of interest" description="Disordered" evidence="1">
    <location>
        <begin position="2204"/>
        <end position="2375"/>
    </location>
</feature>
<feature type="compositionally biased region" description="Low complexity" evidence="1">
    <location>
        <begin position="99"/>
        <end position="116"/>
    </location>
</feature>
<feature type="domain" description="Cadherin" evidence="2">
    <location>
        <begin position="1576"/>
        <end position="1677"/>
    </location>
</feature>
<feature type="compositionally biased region" description="Basic and acidic residues" evidence="1">
    <location>
        <begin position="2346"/>
        <end position="2370"/>
    </location>
</feature>
<dbReference type="PANTHER" id="PTHR14139">
    <property type="entry name" value="CALSYNTENIN"/>
    <property type="match status" value="1"/>
</dbReference>
<sequence>MAKSGQPRDKTRSAAPSSRKSGTESDSKLSKAIDRPIGAPDKAREEAPIGWDFGPDGHQPPIIPVPDEGAPADAAPPSGTDQSSARQGDENLPDGTGGAAPVASDAGSAAIAGVDDVAGEDGRISGPALHARGSGSLDAAAPVLRPVDPGGDSRPAPAPPAGGGGGGSSGDDRGQPEESYPGQQEDDTPGTVSPNAPPIVSGGHESEVTEDTILTSSGQLIATDEAPGSISWSVQGGTGAYGSLTIDADGRWTYTMDNDSPAVQGLKASDTVQEIYTVRVTDSAGEVVDQQITITIKGTNDLPVISGTHTGEVTEDTALEAGGTLTTTDVDVGDTATWSMVGDSDGTYGVLTLNPDGSWSYALDNDAAQGLKAGETVQEIFTIKATDSAGAEVTQQVTVTVTGTNDVPVISGTATGAVDEDGSLTAQGVLTTSDADVGDTASWSVVGSDAGKYGELTLNPDGSWSYALDNDAAQGLKAGETVQEIFTVKATDSEGASVTQQVTVTVAGTNDVPVISGTATGTVAEDGTLTAQGALTAGDADVGDTATWSVVGDSDSTYGALTLNSDGSWSYVLDNDAAQGLKAGETVQEIFTVKATDSEGAAVTQQVTVTVTGTNDVPVISGTATGAVGEDGALTAQGALTTSDADIGDTATWSVVGNDAGQYGELTLNADGSWSYALDNDAAQGLKAGETVQEIFAVKATDSAGAEVTQQITVTVTGTNDVPVISGTTTGAVAEDRTLTAQGALTTTDIDVGDTATWSVVGNDTGQYGELTLNTDGSWSYALDNDAAQGLKAGETVQEIFTVKAMDSAGASVTQQVTVTVTGTNDVPVISGTETGLVAEDGTLTAQGSLTSSDADIGDRATWSLVGDDTGQYGSLTLNPDGSWSYALDNDAANVQGLANGDTAQDIFTVGVTDSSGATVTQQVTITVTGTNDAPLISGTGTGTVEEDGDRTAKGVLTATDNEGGRLTWQLVGDGDSQYGSLSLDSRGNDAGWHYGLDNKAAQGLREGETVQEIFTVRVTDASGASTDHTVTVTIVGTNDVPVISGTTTGAVREDGTLTAQGTLTSSDADIGDTATWSLVSDDTGHYGELTLNADGSWSYALDNDAAQGLKAGQSAQEIFTVKATDSAGAEVTQQVTVTVTGTNDVPVISGTTTGAVGEDGPLTAQGALTASDADVGDTATWSVVGDSDSTYGALTLNPDGSWSYALDNDAAQGLKAGETVQEIFTVKATDSAGAEVTQQVTITVTGTNDVPVISGTTTGAVGEDGTLTAQGALTTTDADVGDTATWSVVGNDTGQYGDLTLNTDGSWSYALDNDAAQGLKAGETVQEIFTVKATDSEGASVTQQVTVTVTGTNDVPVISGSATSAVAEDGTLTAQGALTTTDADVGDTATWSVVGNDTGQYGELTLNTDGSWSYALDNDAAQGLKAGKTAHEIFTVKATDSAGAEVTQQVTVTVTGTNDVPVISGTATSTVAEDGTLTAQGALTASDADVGDTVTWSVVNDGRGTYGDITVDQDGHWSYVLDNDSAQGLRDGQNAQEIFTVKVTDSSGATSEHQVTVTVAGTNDAPVISGAFTGETQEDVTLVTSGDLVAKDVDVGDTVTWSVDGSATSDYGSLTVDPESGHWVYTLNNDAAQSLQPGQVVHDSFTVQATDQSGATTTQVVTVNVTGTADEPPPPVDAGGDITLVNVNDWYNPAWGGGYNATFELTLTDDMLQGGSLEAWILQVVVNNPNAVISGGWLNGFDGTVSFDPATGKFSNVGQGYQPELHAGDTIQFTIEVQGTGYNRDDISFSFQDADLAPTATAKFSAVVAATAPDIDTSSDAAASAANAAATAVALDHDASPSTDSTHATTAQTSDQAPSDHLADTTTAGTSDASGPATHPADQTVAATDGQEATAPASSDATGTAAAAQPAAEPPAPSDAQQPSAAPGEDIAHVEPTVAANAGDAPATDATHTDSGAAAVGGDQHDATASADTSSQADTVASSGASEPGQRPSTQDAAQQAASPSDALSSAPDSGRPAASGDAASAPAAHDSVSEVAPPVDAGGHITLVSVNDWYNPSWGGGYNATFQLTLTDDMLQGGSLEGWSLQIGVNNPNAAVSTGWLDGFNGTVSFDPTTGTFSNAGQDYQPELHAGDTIQFSIQVQNAGFDRNDLSFSFQDLDPVPASTTASTGTGVAATAPDAGTSSDAADVQTAFVPAEVGAGEQVAHDSPHTGSAAGDAQPQPATVVTEEAAAHAGAAAAASDGQGADQRQTTADAQTGHASVADAGAADRDTSVTSVGDEHQAVAGSGAADVTTRAESDVGASADHGAHHGQGHGHEDMGLHLGQDPASHDDHGDGGLYLGQDPAGHDDHDDRGLHLGEDPAAHDDHGDIGLLIGQDHDALGGAAQAGLGPVTPDQAATTPSTAGAYLDFVESPSIDHASMAQAADQQPAAGAADYLHMVTGADQGAHEPPPPDHLFADAQIDHSHDSGAGLHDPHADAVHDDASLAAAATPPEPMPAEQDQGHGGH</sequence>
<dbReference type="Gene3D" id="2.60.40.10">
    <property type="entry name" value="Immunoglobulins"/>
    <property type="match status" value="14"/>
</dbReference>
<dbReference type="PROSITE" id="PS50268">
    <property type="entry name" value="CADHERIN_2"/>
    <property type="match status" value="11"/>
</dbReference>
<feature type="domain" description="Cadherin" evidence="2">
    <location>
        <begin position="1476"/>
        <end position="1569"/>
    </location>
</feature>
<feature type="domain" description="Cadherin" evidence="2">
    <location>
        <begin position="305"/>
        <end position="410"/>
    </location>
</feature>
<feature type="domain" description="Cadherin" evidence="2">
    <location>
        <begin position="1056"/>
        <end position="1149"/>
    </location>
</feature>
<feature type="region of interest" description="Disordered" evidence="1">
    <location>
        <begin position="2465"/>
        <end position="2508"/>
    </location>
</feature>
<feature type="compositionally biased region" description="Polar residues" evidence="1">
    <location>
        <begin position="1842"/>
        <end position="1858"/>
    </location>
</feature>
<feature type="domain" description="Cadherin" evidence="2">
    <location>
        <begin position="957"/>
        <end position="1044"/>
    </location>
</feature>
<dbReference type="PANTHER" id="PTHR14139:SF2">
    <property type="entry name" value="CALSYNTENIN-1"/>
    <property type="match status" value="1"/>
</dbReference>
<feature type="compositionally biased region" description="Basic and acidic residues" evidence="1">
    <location>
        <begin position="2268"/>
        <end position="2283"/>
    </location>
</feature>
<gene>
    <name evidence="3" type="ORF">V1286_005551</name>
</gene>
<feature type="region of interest" description="Disordered" evidence="1">
    <location>
        <begin position="1"/>
        <end position="206"/>
    </location>
</feature>
<feature type="domain" description="Cadherin" evidence="2">
    <location>
        <begin position="1371"/>
        <end position="1464"/>
    </location>
</feature>
<protein>
    <submittedName>
        <fullName evidence="3">VCBS repeat-containing protein</fullName>
    </submittedName>
</protein>